<feature type="transmembrane region" description="Helical" evidence="2">
    <location>
        <begin position="99"/>
        <end position="117"/>
    </location>
</feature>
<dbReference type="Gene3D" id="1.20.5.1930">
    <property type="match status" value="1"/>
</dbReference>
<organism evidence="3 4">
    <name type="scientific">Streptomyces pathocidini</name>
    <dbReference type="NCBI Taxonomy" id="1650571"/>
    <lineage>
        <taxon>Bacteria</taxon>
        <taxon>Bacillati</taxon>
        <taxon>Actinomycetota</taxon>
        <taxon>Actinomycetes</taxon>
        <taxon>Kitasatosporales</taxon>
        <taxon>Streptomycetaceae</taxon>
        <taxon>Streptomyces</taxon>
    </lineage>
</organism>
<evidence type="ECO:0000256" key="2">
    <source>
        <dbReference type="SAM" id="Phobius"/>
    </source>
</evidence>
<keyword evidence="2" id="KW-0812">Transmembrane</keyword>
<reference evidence="3 4" key="1">
    <citation type="submission" date="2024-10" db="EMBL/GenBank/DDBJ databases">
        <title>The Natural Products Discovery Center: Release of the First 8490 Sequenced Strains for Exploring Actinobacteria Biosynthetic Diversity.</title>
        <authorList>
            <person name="Kalkreuter E."/>
            <person name="Kautsar S.A."/>
            <person name="Yang D."/>
            <person name="Bader C.D."/>
            <person name="Teijaro C.N."/>
            <person name="Fluegel L."/>
            <person name="Davis C.M."/>
            <person name="Simpson J.R."/>
            <person name="Lauterbach L."/>
            <person name="Steele A.D."/>
            <person name="Gui C."/>
            <person name="Meng S."/>
            <person name="Li G."/>
            <person name="Viehrig K."/>
            <person name="Ye F."/>
            <person name="Su P."/>
            <person name="Kiefer A.F."/>
            <person name="Nichols A."/>
            <person name="Cepeda A.J."/>
            <person name="Yan W."/>
            <person name="Fan B."/>
            <person name="Jiang Y."/>
            <person name="Adhikari A."/>
            <person name="Zheng C.-J."/>
            <person name="Schuster L."/>
            <person name="Cowan T.M."/>
            <person name="Smanski M.J."/>
            <person name="Chevrette M.G."/>
            <person name="De Carvalho L.P.S."/>
            <person name="Shen B."/>
        </authorList>
    </citation>
    <scope>NUCLEOTIDE SEQUENCE [LARGE SCALE GENOMIC DNA]</scope>
    <source>
        <strain evidence="3 4">NPDC020327</strain>
    </source>
</reference>
<evidence type="ECO:0000313" key="4">
    <source>
        <dbReference type="Proteomes" id="UP001611548"/>
    </source>
</evidence>
<proteinExistence type="predicted"/>
<comment type="caution">
    <text evidence="3">The sequence shown here is derived from an EMBL/GenBank/DDBJ whole genome shotgun (WGS) entry which is preliminary data.</text>
</comment>
<sequence>MRRTPRDWFADISLFLFAAGFSVLASESVVHELDLSRAELIADQSAGALACAALFLRRRWPVQLAVVLLLTGALSHYVTGPIMVALFTVAALRPPRTTGWVAMLAFAPLPVFLAGGPDPDQPATGAALTYFALIAGTIGWGLFIRSRRQVIASLRERAERAEEEAQRRTREEIAREMHDVLAHRLPTAWRTVAHRNPVVAGWCYGIRPARRAVTTASRRVWAPSLRMAERR</sequence>
<dbReference type="EMBL" id="JBIRWE010000001">
    <property type="protein sequence ID" value="MFI1962864.1"/>
    <property type="molecule type" value="Genomic_DNA"/>
</dbReference>
<name>A0ABW7UNG1_9ACTN</name>
<evidence type="ECO:0000313" key="3">
    <source>
        <dbReference type="EMBL" id="MFI1962864.1"/>
    </source>
</evidence>
<keyword evidence="2" id="KW-0472">Membrane</keyword>
<protein>
    <submittedName>
        <fullName evidence="3">Uncharacterized protein</fullName>
    </submittedName>
</protein>
<keyword evidence="2" id="KW-1133">Transmembrane helix</keyword>
<keyword evidence="1" id="KW-0175">Coiled coil</keyword>
<dbReference type="RefSeq" id="WP_055471616.1">
    <property type="nucleotide sequence ID" value="NZ_JBIRWE010000001.1"/>
</dbReference>
<gene>
    <name evidence="3" type="ORF">ACH429_01740</name>
</gene>
<keyword evidence="4" id="KW-1185">Reference proteome</keyword>
<evidence type="ECO:0000256" key="1">
    <source>
        <dbReference type="SAM" id="Coils"/>
    </source>
</evidence>
<feature type="transmembrane region" description="Helical" evidence="2">
    <location>
        <begin position="123"/>
        <end position="144"/>
    </location>
</feature>
<accession>A0ABW7UNG1</accession>
<feature type="coiled-coil region" evidence="1">
    <location>
        <begin position="144"/>
        <end position="175"/>
    </location>
</feature>
<dbReference type="Proteomes" id="UP001611548">
    <property type="component" value="Unassembled WGS sequence"/>
</dbReference>
<feature type="transmembrane region" description="Helical" evidence="2">
    <location>
        <begin position="64"/>
        <end position="92"/>
    </location>
</feature>